<dbReference type="EMBL" id="BJNF01000020">
    <property type="protein sequence ID" value="GEC14938.1"/>
    <property type="molecule type" value="Genomic_DNA"/>
</dbReference>
<dbReference type="Proteomes" id="UP000318825">
    <property type="component" value="Unassembled WGS sequence"/>
</dbReference>
<proteinExistence type="predicted"/>
<name>A0A4Y3W8V4_NITWI</name>
<comment type="caution">
    <text evidence="1">The sequence shown here is derived from an EMBL/GenBank/DDBJ whole genome shotgun (WGS) entry which is preliminary data.</text>
</comment>
<protein>
    <submittedName>
        <fullName evidence="1">Uncharacterized protein</fullName>
    </submittedName>
</protein>
<sequence>MWAADTRSIAGSWQRENSVKIMNPGQADIAVSAAGTFRIRAPATVDNPRGRPYFCRTVDSKGWFWLSFCD</sequence>
<evidence type="ECO:0000313" key="1">
    <source>
        <dbReference type="EMBL" id="GEC14938.1"/>
    </source>
</evidence>
<organism evidence="1 2">
    <name type="scientific">Nitrobacter winogradskyi</name>
    <name type="common">Nitrobacter agilis</name>
    <dbReference type="NCBI Taxonomy" id="913"/>
    <lineage>
        <taxon>Bacteria</taxon>
        <taxon>Pseudomonadati</taxon>
        <taxon>Pseudomonadota</taxon>
        <taxon>Alphaproteobacteria</taxon>
        <taxon>Hyphomicrobiales</taxon>
        <taxon>Nitrobacteraceae</taxon>
        <taxon>Nitrobacter</taxon>
    </lineage>
</organism>
<evidence type="ECO:0000313" key="2">
    <source>
        <dbReference type="Proteomes" id="UP000318825"/>
    </source>
</evidence>
<reference evidence="1 2" key="1">
    <citation type="submission" date="2019-06" db="EMBL/GenBank/DDBJ databases">
        <title>Whole genome shotgun sequence of Nitrobacter winogradskyi NBRC 14297.</title>
        <authorList>
            <person name="Hosoyama A."/>
            <person name="Uohara A."/>
            <person name="Ohji S."/>
            <person name="Ichikawa N."/>
        </authorList>
    </citation>
    <scope>NUCLEOTIDE SEQUENCE [LARGE SCALE GENOMIC DNA]</scope>
    <source>
        <strain evidence="1 2">NBRC 14297</strain>
    </source>
</reference>
<gene>
    <name evidence="1" type="ORF">NWI01_08300</name>
</gene>
<dbReference type="AlphaFoldDB" id="A0A4Y3W8V4"/>
<accession>A0A4Y3W8V4</accession>